<gene>
    <name evidence="2" type="ORF">PACLA_8A000531</name>
</gene>
<protein>
    <submittedName>
        <fullName evidence="2">Uncharacterized protein</fullName>
    </submittedName>
</protein>
<organism evidence="2 3">
    <name type="scientific">Paramuricea clavata</name>
    <name type="common">Red gorgonian</name>
    <name type="synonym">Violescent sea-whip</name>
    <dbReference type="NCBI Taxonomy" id="317549"/>
    <lineage>
        <taxon>Eukaryota</taxon>
        <taxon>Metazoa</taxon>
        <taxon>Cnidaria</taxon>
        <taxon>Anthozoa</taxon>
        <taxon>Octocorallia</taxon>
        <taxon>Malacalcyonacea</taxon>
        <taxon>Plexauridae</taxon>
        <taxon>Paramuricea</taxon>
    </lineage>
</organism>
<proteinExistence type="predicted"/>
<keyword evidence="3" id="KW-1185">Reference proteome</keyword>
<evidence type="ECO:0000313" key="2">
    <source>
        <dbReference type="EMBL" id="CAB3983750.1"/>
    </source>
</evidence>
<feature type="compositionally biased region" description="Polar residues" evidence="1">
    <location>
        <begin position="62"/>
        <end position="97"/>
    </location>
</feature>
<feature type="compositionally biased region" description="Polar residues" evidence="1">
    <location>
        <begin position="111"/>
        <end position="137"/>
    </location>
</feature>
<feature type="region of interest" description="Disordered" evidence="1">
    <location>
        <begin position="54"/>
        <end position="137"/>
    </location>
</feature>
<accession>A0A7D9DF66</accession>
<sequence length="137" mass="14985">MVYFFHHYELPAILRRGAHIVAEGQIIEGQLELEILNPPVQNATDNLNEAVENADAENEINISTNDADGNNAAQTSSDLDTQEPRSNSNPTSTNGETLRQRVHLPSDGEMINNSGLSTAQTPNVDSPLNNLDNYRTS</sequence>
<evidence type="ECO:0000313" key="3">
    <source>
        <dbReference type="Proteomes" id="UP001152795"/>
    </source>
</evidence>
<dbReference type="EMBL" id="CACRXK020000651">
    <property type="protein sequence ID" value="CAB3983750.1"/>
    <property type="molecule type" value="Genomic_DNA"/>
</dbReference>
<dbReference type="Proteomes" id="UP001152795">
    <property type="component" value="Unassembled WGS sequence"/>
</dbReference>
<dbReference type="AlphaFoldDB" id="A0A7D9DF66"/>
<comment type="caution">
    <text evidence="2">The sequence shown here is derived from an EMBL/GenBank/DDBJ whole genome shotgun (WGS) entry which is preliminary data.</text>
</comment>
<name>A0A7D9DF66_PARCT</name>
<reference evidence="2" key="1">
    <citation type="submission" date="2020-04" db="EMBL/GenBank/DDBJ databases">
        <authorList>
            <person name="Alioto T."/>
            <person name="Alioto T."/>
            <person name="Gomez Garrido J."/>
        </authorList>
    </citation>
    <scope>NUCLEOTIDE SEQUENCE</scope>
    <source>
        <strain evidence="2">A484AB</strain>
    </source>
</reference>
<evidence type="ECO:0000256" key="1">
    <source>
        <dbReference type="SAM" id="MobiDB-lite"/>
    </source>
</evidence>